<accession>A0A6C0DV18</accession>
<dbReference type="AlphaFoldDB" id="A0A6C0DV18"/>
<sequence>MNDSDNASGIVVPDQIETRFGVELEMCVKADELCLNYVGSEVDLSKIPFKDKFELFFKNIILKSSSFEYVREKYTYIGMKSDYAYFIYNMFTPFEADGVTIKSEETGPSNPKIQYFFDYTIPIIMEDCTIICGDYASNYEKNAAGLPLDSKSMNFECITPVLSFTGQSSDDKINEVLRPLLALFGLEKPECIIMNYSMGFHVNTSLYDKTAKRYITIGTQPFLGKLLKNYIAEERDLYSMVRTMRPVHQKNNKDYSSFWAQPLYKNFNKRKWEQPNRSNNNIRNNMTKKDYIDKKQRALKYKSDTLLEFRLFESSSNIITLLQYTAFAIELLHRTYRQMVKAGEEIPLEPLKVNMFPAPKVKTNGGSKYSKKYRKTHKKFRKFERKTRHTKRHIHPINKY</sequence>
<dbReference type="EMBL" id="MN739677">
    <property type="protein sequence ID" value="QHT20328.1"/>
    <property type="molecule type" value="Genomic_DNA"/>
</dbReference>
<proteinExistence type="predicted"/>
<protein>
    <submittedName>
        <fullName evidence="1">Uncharacterized protein</fullName>
    </submittedName>
</protein>
<reference evidence="1" key="1">
    <citation type="journal article" date="2020" name="Nature">
        <title>Giant virus diversity and host interactions through global metagenomics.</title>
        <authorList>
            <person name="Schulz F."/>
            <person name="Roux S."/>
            <person name="Paez-Espino D."/>
            <person name="Jungbluth S."/>
            <person name="Walsh D.A."/>
            <person name="Denef V.J."/>
            <person name="McMahon K.D."/>
            <person name="Konstantinidis K.T."/>
            <person name="Eloe-Fadrosh E.A."/>
            <person name="Kyrpides N.C."/>
            <person name="Woyke T."/>
        </authorList>
    </citation>
    <scope>NUCLEOTIDE SEQUENCE</scope>
    <source>
        <strain evidence="1">GVMAG-M-3300023174-60</strain>
    </source>
</reference>
<organism evidence="1">
    <name type="scientific">viral metagenome</name>
    <dbReference type="NCBI Taxonomy" id="1070528"/>
    <lineage>
        <taxon>unclassified sequences</taxon>
        <taxon>metagenomes</taxon>
        <taxon>organismal metagenomes</taxon>
    </lineage>
</organism>
<evidence type="ECO:0000313" key="1">
    <source>
        <dbReference type="EMBL" id="QHT20328.1"/>
    </source>
</evidence>
<name>A0A6C0DV18_9ZZZZ</name>